<dbReference type="EMBL" id="MEYS01000001">
    <property type="protein sequence ID" value="OGD34340.1"/>
    <property type="molecule type" value="Genomic_DNA"/>
</dbReference>
<evidence type="ECO:0000313" key="1">
    <source>
        <dbReference type="EMBL" id="OGD34340.1"/>
    </source>
</evidence>
<reference evidence="1 2" key="1">
    <citation type="journal article" date="2016" name="Nat. Commun.">
        <title>Thousands of microbial genomes shed light on interconnected biogeochemical processes in an aquifer system.</title>
        <authorList>
            <person name="Anantharaman K."/>
            <person name="Brown C.T."/>
            <person name="Hug L.A."/>
            <person name="Sharon I."/>
            <person name="Castelle C.J."/>
            <person name="Probst A.J."/>
            <person name="Thomas B.C."/>
            <person name="Singh A."/>
            <person name="Wilkins M.J."/>
            <person name="Karaoz U."/>
            <person name="Brodie E.L."/>
            <person name="Williams K.H."/>
            <person name="Hubbard S.S."/>
            <person name="Banfield J.F."/>
        </authorList>
    </citation>
    <scope>NUCLEOTIDE SEQUENCE [LARGE SCALE GENOMIC DNA]</scope>
</reference>
<dbReference type="AlphaFoldDB" id="A0A1F5BUS3"/>
<accession>A0A1F5BUS3</accession>
<comment type="caution">
    <text evidence="1">The sequence shown here is derived from an EMBL/GenBank/DDBJ whole genome shotgun (WGS) entry which is preliminary data.</text>
</comment>
<name>A0A1F5BUS3_9BACT</name>
<evidence type="ECO:0000313" key="2">
    <source>
        <dbReference type="Proteomes" id="UP000176650"/>
    </source>
</evidence>
<gene>
    <name evidence="1" type="ORF">A2988_02320</name>
</gene>
<protein>
    <submittedName>
        <fullName evidence="1">Uncharacterized protein</fullName>
    </submittedName>
</protein>
<organism evidence="1 2">
    <name type="scientific">Candidatus Azambacteria bacterium RIFCSPLOWO2_01_FULL_46_25</name>
    <dbReference type="NCBI Taxonomy" id="1797298"/>
    <lineage>
        <taxon>Bacteria</taxon>
        <taxon>Candidatus Azamiibacteriota</taxon>
    </lineage>
</organism>
<sequence>MRILTIDVFPVVNVKENCGFGGVKVEKHPIAAGDAKRKCGGEKINFLDVQSRVAPTQDETFFLDGIQLLNFFR</sequence>
<dbReference type="Proteomes" id="UP000176650">
    <property type="component" value="Unassembled WGS sequence"/>
</dbReference>
<proteinExistence type="predicted"/>